<dbReference type="AlphaFoldDB" id="A0A0A0D9R3"/>
<organism evidence="2 3">
    <name type="scientific">Inquilinus limosus MP06</name>
    <dbReference type="NCBI Taxonomy" id="1398085"/>
    <lineage>
        <taxon>Bacteria</taxon>
        <taxon>Pseudomonadati</taxon>
        <taxon>Pseudomonadota</taxon>
        <taxon>Alphaproteobacteria</taxon>
        <taxon>Rhodospirillales</taxon>
        <taxon>Rhodospirillaceae</taxon>
        <taxon>Inquilinus</taxon>
    </lineage>
</organism>
<dbReference type="EMBL" id="JANX01000069">
    <property type="protein sequence ID" value="KGM34775.1"/>
    <property type="molecule type" value="Genomic_DNA"/>
</dbReference>
<comment type="caution">
    <text evidence="2">The sequence shown here is derived from an EMBL/GenBank/DDBJ whole genome shotgun (WGS) entry which is preliminary data.</text>
</comment>
<feature type="compositionally biased region" description="Low complexity" evidence="1">
    <location>
        <begin position="30"/>
        <end position="46"/>
    </location>
</feature>
<reference evidence="2 3" key="1">
    <citation type="submission" date="2014-01" db="EMBL/GenBank/DDBJ databases">
        <title>Genome sequence determination for a cystic fibrosis isolate, Inquilinus limosus.</title>
        <authorList>
            <person name="Pino M."/>
            <person name="Di Conza J."/>
            <person name="Gutkind G."/>
        </authorList>
    </citation>
    <scope>NUCLEOTIDE SEQUENCE [LARGE SCALE GENOMIC DNA]</scope>
    <source>
        <strain evidence="2 3">MP06</strain>
    </source>
</reference>
<proteinExistence type="predicted"/>
<evidence type="ECO:0000313" key="2">
    <source>
        <dbReference type="EMBL" id="KGM34775.1"/>
    </source>
</evidence>
<evidence type="ECO:0000313" key="3">
    <source>
        <dbReference type="Proteomes" id="UP000029995"/>
    </source>
</evidence>
<feature type="region of interest" description="Disordered" evidence="1">
    <location>
        <begin position="1"/>
        <end position="51"/>
    </location>
</feature>
<dbReference type="Proteomes" id="UP000029995">
    <property type="component" value="Unassembled WGS sequence"/>
</dbReference>
<feature type="compositionally biased region" description="Pro residues" evidence="1">
    <location>
        <begin position="1"/>
        <end position="13"/>
    </location>
</feature>
<name>A0A0A0D9R3_9PROT</name>
<accession>A0A0A0D9R3</accession>
<sequence>MQTPRPPSTPTPSQPLVAPGLPSRPELPLTTPAPATAPAPSTVPSAQEPGRTVRLEQQQAHPNGVAMTLTSITYRADSIIVAATIDNLSDRSVSLNRGGSLALVDDRGRSHPFVPPTDNPEVQIGARSRVTASFVFAGPLAEDARTVQISTNGPSGSRSDRLTSAPAFLFRVPVS</sequence>
<protein>
    <recommendedName>
        <fullName evidence="4">DUF4352 domain-containing protein</fullName>
    </recommendedName>
</protein>
<evidence type="ECO:0000256" key="1">
    <source>
        <dbReference type="SAM" id="MobiDB-lite"/>
    </source>
</evidence>
<evidence type="ECO:0008006" key="4">
    <source>
        <dbReference type="Google" id="ProtNLM"/>
    </source>
</evidence>
<gene>
    <name evidence="2" type="ORF">P409_08270</name>
</gene>